<dbReference type="InterPro" id="IPR013078">
    <property type="entry name" value="His_Pase_superF_clade-1"/>
</dbReference>
<dbReference type="Gene3D" id="3.40.50.1240">
    <property type="entry name" value="Phosphoglycerate mutase-like"/>
    <property type="match status" value="1"/>
</dbReference>
<dbReference type="SMART" id="SM00855">
    <property type="entry name" value="PGAM"/>
    <property type="match status" value="1"/>
</dbReference>
<dbReference type="GO" id="GO:0004331">
    <property type="term" value="F:fructose-2,6-bisphosphate 2-phosphatase activity"/>
    <property type="evidence" value="ECO:0007669"/>
    <property type="project" value="TreeGrafter"/>
</dbReference>
<name>A0A9N9L4U4_9HELO</name>
<dbReference type="Proteomes" id="UP000696280">
    <property type="component" value="Unassembled WGS sequence"/>
</dbReference>
<dbReference type="PANTHER" id="PTHR46517">
    <property type="entry name" value="FRUCTOSE-2,6-BISPHOSPHATASE TIGAR"/>
    <property type="match status" value="1"/>
</dbReference>
<evidence type="ECO:0000256" key="1">
    <source>
        <dbReference type="ARBA" id="ARBA00022801"/>
    </source>
</evidence>
<protein>
    <recommendedName>
        <fullName evidence="6">Phosphoglycerate mutase-like protein</fullName>
    </recommendedName>
</protein>
<dbReference type="OrthoDB" id="354304at2759"/>
<accession>A0A9N9L4U4</accession>
<feature type="region of interest" description="Disordered" evidence="3">
    <location>
        <begin position="285"/>
        <end position="313"/>
    </location>
</feature>
<evidence type="ECO:0008006" key="6">
    <source>
        <dbReference type="Google" id="ProtNLM"/>
    </source>
</evidence>
<comment type="caution">
    <text evidence="4">The sequence shown here is derived from an EMBL/GenBank/DDBJ whole genome shotgun (WGS) entry which is preliminary data.</text>
</comment>
<dbReference type="PANTHER" id="PTHR46517:SF1">
    <property type="entry name" value="FRUCTOSE-2,6-BISPHOSPHATASE TIGAR"/>
    <property type="match status" value="1"/>
</dbReference>
<dbReference type="AlphaFoldDB" id="A0A9N9L4U4"/>
<keyword evidence="1" id="KW-0378">Hydrolase</keyword>
<dbReference type="GO" id="GO:0045820">
    <property type="term" value="P:negative regulation of glycolytic process"/>
    <property type="evidence" value="ECO:0007669"/>
    <property type="project" value="TreeGrafter"/>
</dbReference>
<dbReference type="CDD" id="cd07067">
    <property type="entry name" value="HP_PGM_like"/>
    <property type="match status" value="1"/>
</dbReference>
<dbReference type="InterPro" id="IPR029033">
    <property type="entry name" value="His_PPase_superfam"/>
</dbReference>
<evidence type="ECO:0000313" key="4">
    <source>
        <dbReference type="EMBL" id="CAG8957735.1"/>
    </source>
</evidence>
<dbReference type="EMBL" id="CAJVRL010000081">
    <property type="protein sequence ID" value="CAG8957735.1"/>
    <property type="molecule type" value="Genomic_DNA"/>
</dbReference>
<dbReference type="GO" id="GO:0005829">
    <property type="term" value="C:cytosol"/>
    <property type="evidence" value="ECO:0007669"/>
    <property type="project" value="TreeGrafter"/>
</dbReference>
<reference evidence="4" key="1">
    <citation type="submission" date="2021-07" db="EMBL/GenBank/DDBJ databases">
        <authorList>
            <person name="Durling M."/>
        </authorList>
    </citation>
    <scope>NUCLEOTIDE SEQUENCE</scope>
</reference>
<proteinExistence type="predicted"/>
<dbReference type="Pfam" id="PF00300">
    <property type="entry name" value="His_Phos_1"/>
    <property type="match status" value="1"/>
</dbReference>
<sequence length="313" mass="34201">MRLLFIRHGETVDNVAALYAGVRDSALTNHGVLQAKRLGAHLVATGVKVSHIFSSDLQRAVVTAEAIRAVQVPPPKTTQLAILREQDFGYYEGRPYSDLRMNQNANSEVRDIPGFKDVESKPAMQARMESFIDLHLAGLIAEATPERTVVVVAHGIILSHLWRCLLNRFHSSDVVVAPNALFEDRGSGLQRLGRWSNTGVLDLQVKRKPVSTESEEPQSIVEDNVTEGLQVAPTAVSASSPPTPTPTQPTLVSTVSSPTSRAFFASLSLSVMAINNQDHLQGLKKTRGGIGSLKHDSSQRTMDSFIRKKPRVE</sequence>
<evidence type="ECO:0000256" key="2">
    <source>
        <dbReference type="PIRSR" id="PIRSR613078-2"/>
    </source>
</evidence>
<feature type="binding site" evidence="2">
    <location>
        <begin position="7"/>
        <end position="14"/>
    </location>
    <ligand>
        <name>substrate</name>
    </ligand>
</feature>
<feature type="binding site" evidence="2">
    <location>
        <position position="59"/>
    </location>
    <ligand>
        <name>substrate</name>
    </ligand>
</feature>
<dbReference type="SUPFAM" id="SSF53254">
    <property type="entry name" value="Phosphoglycerate mutase-like"/>
    <property type="match status" value="1"/>
</dbReference>
<dbReference type="InterPro" id="IPR051695">
    <property type="entry name" value="Phosphoglycerate_Mutase"/>
</dbReference>
<evidence type="ECO:0000313" key="5">
    <source>
        <dbReference type="Proteomes" id="UP000696280"/>
    </source>
</evidence>
<organism evidence="4 5">
    <name type="scientific">Hymenoscyphus fraxineus</name>
    <dbReference type="NCBI Taxonomy" id="746836"/>
    <lineage>
        <taxon>Eukaryota</taxon>
        <taxon>Fungi</taxon>
        <taxon>Dikarya</taxon>
        <taxon>Ascomycota</taxon>
        <taxon>Pezizomycotina</taxon>
        <taxon>Leotiomycetes</taxon>
        <taxon>Helotiales</taxon>
        <taxon>Helotiaceae</taxon>
        <taxon>Hymenoscyphus</taxon>
    </lineage>
</organism>
<keyword evidence="5" id="KW-1185">Reference proteome</keyword>
<dbReference type="GO" id="GO:0043456">
    <property type="term" value="P:regulation of pentose-phosphate shunt"/>
    <property type="evidence" value="ECO:0007669"/>
    <property type="project" value="TreeGrafter"/>
</dbReference>
<evidence type="ECO:0000256" key="3">
    <source>
        <dbReference type="SAM" id="MobiDB-lite"/>
    </source>
</evidence>
<gene>
    <name evidence="4" type="ORF">HYFRA_00000072</name>
</gene>
<feature type="region of interest" description="Disordered" evidence="3">
    <location>
        <begin position="235"/>
        <end position="254"/>
    </location>
</feature>